<reference evidence="8" key="1">
    <citation type="submission" date="2023-07" db="EMBL/GenBank/DDBJ databases">
        <title>Description of three actinobacteria isolated from air of manufacturing shop in a pharmaceutical factory.</title>
        <authorList>
            <person name="Zhang D.-F."/>
        </authorList>
    </citation>
    <scope>NUCLEOTIDE SEQUENCE [LARGE SCALE GENOMIC DNA]</scope>
    <source>
        <strain evidence="8">CCTCC AB 2011122</strain>
    </source>
</reference>
<dbReference type="Pfam" id="PF13450">
    <property type="entry name" value="NAD_binding_8"/>
    <property type="match status" value="1"/>
</dbReference>
<evidence type="ECO:0000313" key="7">
    <source>
        <dbReference type="EMBL" id="MDR5693348.1"/>
    </source>
</evidence>
<dbReference type="RefSeq" id="WP_310521636.1">
    <property type="nucleotide sequence ID" value="NZ_BAABBS010000003.1"/>
</dbReference>
<proteinExistence type="inferred from homology"/>
<dbReference type="EMBL" id="JAVKGS010000004">
    <property type="protein sequence ID" value="MDR5693348.1"/>
    <property type="molecule type" value="Genomic_DNA"/>
</dbReference>
<dbReference type="PANTHER" id="PTHR21197">
    <property type="entry name" value="UDP-GALACTOPYRANOSE MUTASE"/>
    <property type="match status" value="1"/>
</dbReference>
<dbReference type="PANTHER" id="PTHR21197:SF0">
    <property type="entry name" value="UDP-GALACTOPYRANOSE MUTASE"/>
    <property type="match status" value="1"/>
</dbReference>
<protein>
    <submittedName>
        <fullName evidence="7">UDP-galactopyranose mutase</fullName>
        <ecNumber evidence="7">5.4.99.9</ecNumber>
    </submittedName>
</protein>
<dbReference type="Proteomes" id="UP001260072">
    <property type="component" value="Unassembled WGS sequence"/>
</dbReference>
<comment type="similarity">
    <text evidence="2">Belongs to the UDP-galactopyranose/dTDP-fucopyranose mutase family.</text>
</comment>
<name>A0ABU1FNL2_9MICO</name>
<dbReference type="InterPro" id="IPR015899">
    <property type="entry name" value="UDP-GalPyranose_mutase_C"/>
</dbReference>
<gene>
    <name evidence="7" type="primary">glf</name>
    <name evidence="7" type="ORF">RH861_14835</name>
</gene>
<keyword evidence="3" id="KW-0285">Flavoprotein</keyword>
<dbReference type="SUPFAM" id="SSF54373">
    <property type="entry name" value="FAD-linked reductases, C-terminal domain"/>
    <property type="match status" value="1"/>
</dbReference>
<dbReference type="GO" id="GO:0008767">
    <property type="term" value="F:UDP-galactopyranose mutase activity"/>
    <property type="evidence" value="ECO:0007669"/>
    <property type="project" value="UniProtKB-EC"/>
</dbReference>
<dbReference type="Pfam" id="PF03275">
    <property type="entry name" value="GLF"/>
    <property type="match status" value="1"/>
</dbReference>
<keyword evidence="5 7" id="KW-0413">Isomerase</keyword>
<dbReference type="InterPro" id="IPR004379">
    <property type="entry name" value="UDP-GALP_mutase"/>
</dbReference>
<dbReference type="EC" id="5.4.99.9" evidence="7"/>
<sequence length="396" mass="45532">MNTDLLVVGSGFFGLTIADRAARELGLRVTVIDRRPHIGGNAYSENEPQTGIEVHRYGAHLFHTSNERVWEYVNRFTTFTDYVHRVYTQHRGEVFPMPINLGTINQFFRSAYGPDAARELIREQAGELAGTDPQNLNDKGIQLIGRPLYEAFIKHYTAKQWQTDPSELPAEVISRLPVRYTYDNRYFNDTYEGLPTDGYTAWLERMADHPNIDVHLDTDFFDESQPFSKGNAVGQVPVVYTGPVDRYFDYAEGALQWRTLDFEEEVLPTGDFQGTSVMNYPDADVPFTRIHEFRHFHPERDWYPTDRTVIMREFSRFAEQGDEPYYPVNTAADRERLLKYRTLAKQERDVLFGGRLGTYKYLDMHMAIGSALTMFDNRLRPFLEGSGPLESGDGGA</sequence>
<comment type="caution">
    <text evidence="7">The sequence shown here is derived from an EMBL/GenBank/DDBJ whole genome shotgun (WGS) entry which is preliminary data.</text>
</comment>
<evidence type="ECO:0000256" key="4">
    <source>
        <dbReference type="ARBA" id="ARBA00022827"/>
    </source>
</evidence>
<evidence type="ECO:0000259" key="6">
    <source>
        <dbReference type="Pfam" id="PF03275"/>
    </source>
</evidence>
<evidence type="ECO:0000256" key="2">
    <source>
        <dbReference type="ARBA" id="ARBA00009321"/>
    </source>
</evidence>
<evidence type="ECO:0000256" key="3">
    <source>
        <dbReference type="ARBA" id="ARBA00022630"/>
    </source>
</evidence>
<dbReference type="Gene3D" id="3.40.50.720">
    <property type="entry name" value="NAD(P)-binding Rossmann-like Domain"/>
    <property type="match status" value="3"/>
</dbReference>
<accession>A0ABU1FNL2</accession>
<evidence type="ECO:0000256" key="1">
    <source>
        <dbReference type="ARBA" id="ARBA00001974"/>
    </source>
</evidence>
<evidence type="ECO:0000256" key="5">
    <source>
        <dbReference type="ARBA" id="ARBA00023235"/>
    </source>
</evidence>
<feature type="domain" description="UDP-galactopyranose mutase C-terminal" evidence="6">
    <location>
        <begin position="151"/>
        <end position="361"/>
    </location>
</feature>
<comment type="cofactor">
    <cofactor evidence="1">
        <name>FAD</name>
        <dbReference type="ChEBI" id="CHEBI:57692"/>
    </cofactor>
</comment>
<keyword evidence="8" id="KW-1185">Reference proteome</keyword>
<organism evidence="7 8">
    <name type="scientific">Agromyces indicus</name>
    <dbReference type="NCBI Taxonomy" id="758919"/>
    <lineage>
        <taxon>Bacteria</taxon>
        <taxon>Bacillati</taxon>
        <taxon>Actinomycetota</taxon>
        <taxon>Actinomycetes</taxon>
        <taxon>Micrococcales</taxon>
        <taxon>Microbacteriaceae</taxon>
        <taxon>Agromyces</taxon>
    </lineage>
</organism>
<dbReference type="NCBIfam" id="TIGR00031">
    <property type="entry name" value="UDP-GALP_mutase"/>
    <property type="match status" value="1"/>
</dbReference>
<evidence type="ECO:0000313" key="8">
    <source>
        <dbReference type="Proteomes" id="UP001260072"/>
    </source>
</evidence>
<keyword evidence="4" id="KW-0274">FAD</keyword>
<dbReference type="SUPFAM" id="SSF51971">
    <property type="entry name" value="Nucleotide-binding domain"/>
    <property type="match status" value="1"/>
</dbReference>